<dbReference type="GO" id="GO:0006281">
    <property type="term" value="P:DNA repair"/>
    <property type="evidence" value="ECO:0007669"/>
    <property type="project" value="UniProtKB-KW"/>
</dbReference>
<reference evidence="23" key="1">
    <citation type="submission" date="2017-01" db="EMBL/GenBank/DDBJ databases">
        <title>Comparative genomics of anhydrobiosis in the tardigrade Hypsibius dujardini.</title>
        <authorList>
            <person name="Yoshida Y."/>
            <person name="Koutsovoulos G."/>
            <person name="Laetsch D."/>
            <person name="Stevens L."/>
            <person name="Kumar S."/>
            <person name="Horikawa D."/>
            <person name="Ishino K."/>
            <person name="Komine S."/>
            <person name="Tomita M."/>
            <person name="Blaxter M."/>
            <person name="Arakawa K."/>
        </authorList>
    </citation>
    <scope>NUCLEOTIDE SEQUENCE [LARGE SCALE GENOMIC DNA]</scope>
    <source>
        <strain evidence="23">Z151</strain>
    </source>
</reference>
<name>A0A1W0XCT3_HYPEX</name>
<dbReference type="InterPro" id="IPR001680">
    <property type="entry name" value="WD40_rpt"/>
</dbReference>
<comment type="caution">
    <text evidence="22">The sequence shown here is derived from an EMBL/GenBank/DDBJ whole genome shotgun (WGS) entry which is preliminary data.</text>
</comment>
<evidence type="ECO:0000256" key="2">
    <source>
        <dbReference type="ARBA" id="ARBA00004642"/>
    </source>
</evidence>
<keyword evidence="13 18" id="KW-0833">Ubl conjugation pathway</keyword>
<comment type="function">
    <text evidence="18">Ubiquitin-protein ligase which is mainly involved pre-mRNA splicing and DNA repair. Required for pre-mRNA splicing as component of the spliceosome.</text>
</comment>
<dbReference type="GO" id="GO:0005654">
    <property type="term" value="C:nucleoplasm"/>
    <property type="evidence" value="ECO:0007669"/>
    <property type="project" value="UniProtKB-SubCell"/>
</dbReference>
<evidence type="ECO:0000256" key="18">
    <source>
        <dbReference type="RuleBase" id="RU367101"/>
    </source>
</evidence>
<dbReference type="GO" id="GO:0071006">
    <property type="term" value="C:U2-type catalytic step 1 spliceosome"/>
    <property type="evidence" value="ECO:0007669"/>
    <property type="project" value="TreeGrafter"/>
</dbReference>
<keyword evidence="9 18" id="KW-0808">Transferase</keyword>
<keyword evidence="8 18" id="KW-0507">mRNA processing</keyword>
<dbReference type="CDD" id="cd00200">
    <property type="entry name" value="WD40"/>
    <property type="match status" value="1"/>
</dbReference>
<keyword evidence="10 18" id="KW-0747">Spliceosome</keyword>
<dbReference type="CDD" id="cd16656">
    <property type="entry name" value="RING-Ubox_PRP19"/>
    <property type="match status" value="1"/>
</dbReference>
<organism evidence="22 23">
    <name type="scientific">Hypsibius exemplaris</name>
    <name type="common">Freshwater tardigrade</name>
    <dbReference type="NCBI Taxonomy" id="2072580"/>
    <lineage>
        <taxon>Eukaryota</taxon>
        <taxon>Metazoa</taxon>
        <taxon>Ecdysozoa</taxon>
        <taxon>Tardigrada</taxon>
        <taxon>Eutardigrada</taxon>
        <taxon>Parachela</taxon>
        <taxon>Hypsibioidea</taxon>
        <taxon>Hypsibiidae</taxon>
        <taxon>Hypsibius</taxon>
    </lineage>
</organism>
<keyword evidence="19" id="KW-0175">Coiled coil</keyword>
<keyword evidence="12 18" id="KW-0227">DNA damage</keyword>
<dbReference type="SUPFAM" id="SSF50978">
    <property type="entry name" value="WD40 repeat-like"/>
    <property type="match status" value="1"/>
</dbReference>
<evidence type="ECO:0000256" key="5">
    <source>
        <dbReference type="ARBA" id="ARBA00012483"/>
    </source>
</evidence>
<keyword evidence="11" id="KW-0677">Repeat</keyword>
<evidence type="ECO:0000259" key="21">
    <source>
        <dbReference type="PROSITE" id="PS51698"/>
    </source>
</evidence>
<evidence type="ECO:0000256" key="4">
    <source>
        <dbReference type="ARBA" id="ARBA00006388"/>
    </source>
</evidence>
<evidence type="ECO:0000256" key="11">
    <source>
        <dbReference type="ARBA" id="ARBA00022737"/>
    </source>
</evidence>
<dbReference type="InterPro" id="IPR003613">
    <property type="entry name" value="Ubox_domain"/>
</dbReference>
<evidence type="ECO:0000256" key="16">
    <source>
        <dbReference type="ARBA" id="ARBA00023242"/>
    </source>
</evidence>
<dbReference type="InterPro" id="IPR020472">
    <property type="entry name" value="WD40_PAC1"/>
</dbReference>
<dbReference type="Proteomes" id="UP000192578">
    <property type="component" value="Unassembled WGS sequence"/>
</dbReference>
<feature type="repeat" description="WD" evidence="17">
    <location>
        <begin position="360"/>
        <end position="394"/>
    </location>
</feature>
<dbReference type="Gene3D" id="2.130.10.10">
    <property type="entry name" value="YVTN repeat-like/Quinoprotein amine dehydrogenase"/>
    <property type="match status" value="1"/>
</dbReference>
<gene>
    <name evidence="22" type="ORF">BV898_00972</name>
</gene>
<feature type="domain" description="U-box" evidence="21">
    <location>
        <begin position="11"/>
        <end position="94"/>
    </location>
</feature>
<evidence type="ECO:0000256" key="6">
    <source>
        <dbReference type="ARBA" id="ARBA00015618"/>
    </source>
</evidence>
<dbReference type="PROSITE" id="PS50082">
    <property type="entry name" value="WD_REPEATS_2"/>
    <property type="match status" value="4"/>
</dbReference>
<dbReference type="FunFam" id="3.30.40.10:FF:000027">
    <property type="entry name" value="Pre-mRNA-processing factor 19, putative"/>
    <property type="match status" value="1"/>
</dbReference>
<dbReference type="InterPro" id="IPR036322">
    <property type="entry name" value="WD40_repeat_dom_sf"/>
</dbReference>
<dbReference type="GO" id="GO:0000398">
    <property type="term" value="P:mRNA splicing, via spliceosome"/>
    <property type="evidence" value="ECO:0007669"/>
    <property type="project" value="InterPro"/>
</dbReference>
<feature type="repeat" description="WD" evidence="17">
    <location>
        <begin position="268"/>
        <end position="309"/>
    </location>
</feature>
<dbReference type="SUPFAM" id="SSF57850">
    <property type="entry name" value="RING/U-box"/>
    <property type="match status" value="1"/>
</dbReference>
<keyword evidence="7 17" id="KW-0853">WD repeat</keyword>
<evidence type="ECO:0000313" key="22">
    <source>
        <dbReference type="EMBL" id="OQV25289.1"/>
    </source>
</evidence>
<dbReference type="PROSITE" id="PS00678">
    <property type="entry name" value="WD_REPEATS_1"/>
    <property type="match status" value="1"/>
</dbReference>
<feature type="chain" id="PRO_5013139582" description="Pre-mRNA-processing factor 19" evidence="20">
    <location>
        <begin position="23"/>
        <end position="511"/>
    </location>
</feature>
<dbReference type="PANTHER" id="PTHR43995">
    <property type="entry name" value="PRE-MRNA-PROCESSING FACTOR 19"/>
    <property type="match status" value="1"/>
</dbReference>
<accession>A0A1W0XCT3</accession>
<protein>
    <recommendedName>
        <fullName evidence="6 18">Pre-mRNA-processing factor 19</fullName>
        <ecNumber evidence="5 18">2.3.2.27</ecNumber>
    </recommendedName>
</protein>
<keyword evidence="16 18" id="KW-0539">Nucleus</keyword>
<dbReference type="OrthoDB" id="687049at2759"/>
<dbReference type="InterPro" id="IPR055340">
    <property type="entry name" value="RING-Ubox_PRP19"/>
</dbReference>
<dbReference type="EC" id="2.3.2.27" evidence="5 18"/>
<dbReference type="InterPro" id="IPR038959">
    <property type="entry name" value="Prp19"/>
</dbReference>
<comment type="catalytic activity">
    <reaction evidence="1 18">
        <text>S-ubiquitinyl-[E2 ubiquitin-conjugating enzyme]-L-cysteine + [acceptor protein]-L-lysine = [E2 ubiquitin-conjugating enzyme]-L-cysteine + N(6)-ubiquitinyl-[acceptor protein]-L-lysine.</text>
        <dbReference type="EC" id="2.3.2.27"/>
    </reaction>
</comment>
<dbReference type="InterPro" id="IPR019775">
    <property type="entry name" value="WD40_repeat_CS"/>
</dbReference>
<evidence type="ECO:0000256" key="14">
    <source>
        <dbReference type="ARBA" id="ARBA00023187"/>
    </source>
</evidence>
<keyword evidence="14 18" id="KW-0508">mRNA splicing</keyword>
<evidence type="ECO:0000313" key="23">
    <source>
        <dbReference type="Proteomes" id="UP000192578"/>
    </source>
</evidence>
<dbReference type="InterPro" id="IPR013083">
    <property type="entry name" value="Znf_RING/FYVE/PHD"/>
</dbReference>
<dbReference type="PROSITE" id="PS51698">
    <property type="entry name" value="U_BOX"/>
    <property type="match status" value="1"/>
</dbReference>
<dbReference type="EMBL" id="MTYJ01000003">
    <property type="protein sequence ID" value="OQV25289.1"/>
    <property type="molecule type" value="Genomic_DNA"/>
</dbReference>
<keyword evidence="23" id="KW-1185">Reference proteome</keyword>
<dbReference type="GO" id="GO:0061630">
    <property type="term" value="F:ubiquitin protein ligase activity"/>
    <property type="evidence" value="ECO:0007669"/>
    <property type="project" value="UniProtKB-UniRule"/>
</dbReference>
<dbReference type="GO" id="GO:0005737">
    <property type="term" value="C:cytoplasm"/>
    <property type="evidence" value="ECO:0007669"/>
    <property type="project" value="TreeGrafter"/>
</dbReference>
<proteinExistence type="inferred from homology"/>
<dbReference type="UniPathway" id="UPA00143"/>
<sequence length="511" mass="56229">MRRRLHLIWTSVKMSLICGLSGEVPEDPVVSSISGGVYERRLIEKYVDEYGTDPNNGEALAKEQLIAIKAPKFVKPKLAPLAGVPGLLKTLQDEWDSVMLYNHTLKQQLQSTRQELSHALYQHDAACRVIARLQKELAAAREALATLKPQIVMSNGGGDHRESMAEDGDIGQPMGIPEPVLKKIVTRNEQLTAERKQRGKAVPEGLATVDQIKGYHVTHSIPSLHKTTPGGITCIDIQTGDYKQVVTGGNDGMVVVHQRDPENVVASCKGHTGKINRVAFVPTKNVVLSASDDKTFRAWNVEDGKCLHTFGIHRGAVKAVSVHPAWDYVLSASLDSTWAFSDIATGRTYRLESDPDNLGITAAQFHPDGMILAAGTSRGIIRIWEIRQAESAANFTDHLDEVVGMSFSENGYHLVSASKDNTVQVWDLRKLKTIKTITMPDNYKINDVVVDQSATYMAVAGTDLKVYRCKEWSEVVTLKEHTADVTGVRFGPNASFLVSSSLDRSVKYFSE</sequence>
<dbReference type="AlphaFoldDB" id="A0A1W0XCT3"/>
<dbReference type="SMART" id="SM00320">
    <property type="entry name" value="WD40"/>
    <property type="match status" value="7"/>
</dbReference>
<comment type="similarity">
    <text evidence="4 18">Belongs to the WD repeat PRP19 family.</text>
</comment>
<feature type="coiled-coil region" evidence="19">
    <location>
        <begin position="123"/>
        <end position="150"/>
    </location>
</feature>
<evidence type="ECO:0000256" key="17">
    <source>
        <dbReference type="PROSITE-ProRule" id="PRU00221"/>
    </source>
</evidence>
<dbReference type="GO" id="GO:0070534">
    <property type="term" value="P:protein K63-linked ubiquitination"/>
    <property type="evidence" value="ECO:0007669"/>
    <property type="project" value="UniProtKB-UniRule"/>
</dbReference>
<keyword evidence="15 18" id="KW-0234">DNA repair</keyword>
<evidence type="ECO:0000256" key="20">
    <source>
        <dbReference type="SAM" id="SignalP"/>
    </source>
</evidence>
<dbReference type="InterPro" id="IPR013915">
    <property type="entry name" value="Prp19_cc"/>
</dbReference>
<evidence type="ECO:0000256" key="9">
    <source>
        <dbReference type="ARBA" id="ARBA00022679"/>
    </source>
</evidence>
<dbReference type="GO" id="GO:0000974">
    <property type="term" value="C:Prp19 complex"/>
    <property type="evidence" value="ECO:0007669"/>
    <property type="project" value="UniProtKB-UniRule"/>
</dbReference>
<evidence type="ECO:0000256" key="1">
    <source>
        <dbReference type="ARBA" id="ARBA00000900"/>
    </source>
</evidence>
<dbReference type="PROSITE" id="PS50294">
    <property type="entry name" value="WD_REPEATS_REGION"/>
    <property type="match status" value="3"/>
</dbReference>
<evidence type="ECO:0000256" key="19">
    <source>
        <dbReference type="SAM" id="Coils"/>
    </source>
</evidence>
<comment type="pathway">
    <text evidence="3 18">Protein modification; protein ubiquitination.</text>
</comment>
<evidence type="ECO:0000256" key="7">
    <source>
        <dbReference type="ARBA" id="ARBA00022574"/>
    </source>
</evidence>
<dbReference type="Pfam" id="PF24814">
    <property type="entry name" value="WD40_Prp19"/>
    <property type="match status" value="1"/>
</dbReference>
<dbReference type="SMART" id="SM00504">
    <property type="entry name" value="Ubox"/>
    <property type="match status" value="1"/>
</dbReference>
<evidence type="ECO:0000256" key="13">
    <source>
        <dbReference type="ARBA" id="ARBA00022786"/>
    </source>
</evidence>
<dbReference type="Pfam" id="PF04564">
    <property type="entry name" value="U-box"/>
    <property type="match status" value="1"/>
</dbReference>
<evidence type="ECO:0000256" key="3">
    <source>
        <dbReference type="ARBA" id="ARBA00004906"/>
    </source>
</evidence>
<evidence type="ECO:0000256" key="10">
    <source>
        <dbReference type="ARBA" id="ARBA00022728"/>
    </source>
</evidence>
<dbReference type="Gene3D" id="3.30.40.10">
    <property type="entry name" value="Zinc/RING finger domain, C3HC4 (zinc finger)"/>
    <property type="match status" value="1"/>
</dbReference>
<feature type="repeat" description="WD" evidence="17">
    <location>
        <begin position="478"/>
        <end position="511"/>
    </location>
</feature>
<evidence type="ECO:0000256" key="12">
    <source>
        <dbReference type="ARBA" id="ARBA00022763"/>
    </source>
</evidence>
<evidence type="ECO:0000256" key="8">
    <source>
        <dbReference type="ARBA" id="ARBA00022664"/>
    </source>
</evidence>
<dbReference type="PRINTS" id="PR00320">
    <property type="entry name" value="GPROTEINBRPT"/>
</dbReference>
<evidence type="ECO:0000256" key="15">
    <source>
        <dbReference type="ARBA" id="ARBA00023204"/>
    </source>
</evidence>
<comment type="subcellular location">
    <subcellularLocation>
        <location evidence="2">Nucleus</location>
        <location evidence="2">Nucleoplasm</location>
    </subcellularLocation>
</comment>
<comment type="subunit">
    <text evidence="18">Homotetramer.</text>
</comment>
<dbReference type="Pfam" id="PF08606">
    <property type="entry name" value="Prp19"/>
    <property type="match status" value="1"/>
</dbReference>
<dbReference type="InterPro" id="IPR015943">
    <property type="entry name" value="WD40/YVTN_repeat-like_dom_sf"/>
</dbReference>
<feature type="signal peptide" evidence="20">
    <location>
        <begin position="1"/>
        <end position="22"/>
    </location>
</feature>
<feature type="repeat" description="WD" evidence="17">
    <location>
        <begin position="395"/>
        <end position="436"/>
    </location>
</feature>
<keyword evidence="20" id="KW-0732">Signal</keyword>
<dbReference type="PANTHER" id="PTHR43995:SF1">
    <property type="entry name" value="PRE-MRNA-PROCESSING FACTOR 19"/>
    <property type="match status" value="1"/>
</dbReference>